<gene>
    <name evidence="2" type="ORF">POF45_06645</name>
</gene>
<evidence type="ECO:0000256" key="1">
    <source>
        <dbReference type="SAM" id="Phobius"/>
    </source>
</evidence>
<keyword evidence="3" id="KW-1185">Reference proteome</keyword>
<keyword evidence="1" id="KW-0812">Transmembrane</keyword>
<dbReference type="EMBL" id="JARBWL010000001">
    <property type="protein sequence ID" value="MDI2591112.1"/>
    <property type="molecule type" value="Genomic_DNA"/>
</dbReference>
<reference evidence="2 3" key="1">
    <citation type="submission" date="2023-02" db="EMBL/GenBank/DDBJ databases">
        <title>Pseudomonas chrutzelriedensis sp. nov., a potently antifungal strain isolated from moss.</title>
        <authorList>
            <person name="Schnyder A."/>
            <person name="Kalawong R."/>
            <person name="Eberl L."/>
            <person name="Agnoli K."/>
        </authorList>
    </citation>
    <scope>NUCLEOTIDE SEQUENCE [LARGE SCALE GENOMIC DNA]</scope>
    <source>
        <strain evidence="2 3">681</strain>
    </source>
</reference>
<evidence type="ECO:0000313" key="3">
    <source>
        <dbReference type="Proteomes" id="UP001159100"/>
    </source>
</evidence>
<keyword evidence="1" id="KW-1133">Transmembrane helix</keyword>
<feature type="transmembrane region" description="Helical" evidence="1">
    <location>
        <begin position="130"/>
        <end position="149"/>
    </location>
</feature>
<feature type="transmembrane region" description="Helical" evidence="1">
    <location>
        <begin position="176"/>
        <end position="196"/>
    </location>
</feature>
<name>A0ABT6QJP6_9PSED</name>
<dbReference type="RefSeq" id="WP_282315388.1">
    <property type="nucleotide sequence ID" value="NZ_JARBWL010000001.1"/>
</dbReference>
<proteinExistence type="predicted"/>
<sequence length="351" mass="39297">MSSPVDSASVTQSALNESTPPSAGQPVLNTPIAQSPVSGAARLRRWCKSGWSWLKSCVCMSAKVLRWILLSPWYLFVLIRKVNRTTVPNSYFKYLAFFKEGMGRYIPFVRADDVSPLSFRLARRLGDPFLTSKIVLVMLGFGVVFRALYKYHDTTVMKALVTTTETLSWGHIQGRFAENVVLILAGVCVVGLKYLLVDYRRLAKLAAFESRRKEPSFYGIKAFIQYILRRNPADSWLVKKIDALHRAEFQSIVFISTGSQALLEARLMQPSSGMGILDGLEDEEKKAVNKVARNLIINYLVPVSEATELAVRLILCESGDSALVNALLTSRAVPAHWKSYYKFAPELMVAM</sequence>
<dbReference type="Proteomes" id="UP001159100">
    <property type="component" value="Unassembled WGS sequence"/>
</dbReference>
<accession>A0ABT6QJP6</accession>
<comment type="caution">
    <text evidence="2">The sequence shown here is derived from an EMBL/GenBank/DDBJ whole genome shotgun (WGS) entry which is preliminary data.</text>
</comment>
<organism evidence="2 3">
    <name type="scientific">Pseudomonas fungipugnans</name>
    <dbReference type="NCBI Taxonomy" id="3024217"/>
    <lineage>
        <taxon>Bacteria</taxon>
        <taxon>Pseudomonadati</taxon>
        <taxon>Pseudomonadota</taxon>
        <taxon>Gammaproteobacteria</taxon>
        <taxon>Pseudomonadales</taxon>
        <taxon>Pseudomonadaceae</taxon>
        <taxon>Pseudomonas</taxon>
    </lineage>
</organism>
<protein>
    <submittedName>
        <fullName evidence="2">Uncharacterized protein</fullName>
    </submittedName>
</protein>
<evidence type="ECO:0000313" key="2">
    <source>
        <dbReference type="EMBL" id="MDI2591112.1"/>
    </source>
</evidence>
<keyword evidence="1" id="KW-0472">Membrane</keyword>